<dbReference type="AlphaFoldDB" id="A0AA89BW47"/>
<organism evidence="1 2">
    <name type="scientific">Pinctada imbricata</name>
    <name type="common">Atlantic pearl-oyster</name>
    <name type="synonym">Pinctada martensii</name>
    <dbReference type="NCBI Taxonomy" id="66713"/>
    <lineage>
        <taxon>Eukaryota</taxon>
        <taxon>Metazoa</taxon>
        <taxon>Spiralia</taxon>
        <taxon>Lophotrochozoa</taxon>
        <taxon>Mollusca</taxon>
        <taxon>Bivalvia</taxon>
        <taxon>Autobranchia</taxon>
        <taxon>Pteriomorphia</taxon>
        <taxon>Pterioida</taxon>
        <taxon>Pterioidea</taxon>
        <taxon>Pteriidae</taxon>
        <taxon>Pinctada</taxon>
    </lineage>
</organism>
<evidence type="ECO:0000313" key="2">
    <source>
        <dbReference type="Proteomes" id="UP001186944"/>
    </source>
</evidence>
<dbReference type="EMBL" id="VSWD01000010">
    <property type="protein sequence ID" value="KAK3089668.1"/>
    <property type="molecule type" value="Genomic_DNA"/>
</dbReference>
<protein>
    <submittedName>
        <fullName evidence="1">Uncharacterized protein</fullName>
    </submittedName>
</protein>
<dbReference type="CDD" id="cd20237">
    <property type="entry name" value="PFM_LIN24-like"/>
    <property type="match status" value="1"/>
</dbReference>
<evidence type="ECO:0000313" key="1">
    <source>
        <dbReference type="EMBL" id="KAK3089668.1"/>
    </source>
</evidence>
<dbReference type="PANTHER" id="PTHR39369:SF6">
    <property type="entry name" value="LIN-24 (TWENTY-FOUR) LIKE"/>
    <property type="match status" value="1"/>
</dbReference>
<keyword evidence="2" id="KW-1185">Reference proteome</keyword>
<sequence length="251" mass="28908">MSQDFVDLEELVRKWVGDFPLDKSQRKDADDILSSDISWKNFRVRHGATEYYDQIRTNTPKTHVLFTAHFTNDTDQSQTYTLRTERRTKSTCNISLQKSYTYGFSVDVKLTPPNPIIEANAGFKGELGLSKSSDETFEEELVWSVDNQISVPKQFKTRAELVIKEDEYTSHFKTESKFEGKIHVTLRNKRDNTPITTLTGDVKQIFTGDKGFRVDKTGVYFITIGRCKCRFGIEQHVKLSQIPLGDIEEDE</sequence>
<accession>A0AA89BW47</accession>
<dbReference type="SUPFAM" id="SSF56973">
    <property type="entry name" value="Aerolisin/ETX pore-forming domain"/>
    <property type="match status" value="1"/>
</dbReference>
<gene>
    <name evidence="1" type="ORF">FSP39_005482</name>
</gene>
<dbReference type="Gene3D" id="2.170.15.10">
    <property type="entry name" value="Proaerolysin, chain A, domain 3"/>
    <property type="match status" value="1"/>
</dbReference>
<dbReference type="Proteomes" id="UP001186944">
    <property type="component" value="Unassembled WGS sequence"/>
</dbReference>
<proteinExistence type="predicted"/>
<name>A0AA89BW47_PINIB</name>
<reference evidence="1" key="1">
    <citation type="submission" date="2019-08" db="EMBL/GenBank/DDBJ databases">
        <title>The improved chromosome-level genome for the pearl oyster Pinctada fucata martensii using PacBio sequencing and Hi-C.</title>
        <authorList>
            <person name="Zheng Z."/>
        </authorList>
    </citation>
    <scope>NUCLEOTIDE SEQUENCE</scope>
    <source>
        <strain evidence="1">ZZ-2019</strain>
        <tissue evidence="1">Adductor muscle</tissue>
    </source>
</reference>
<comment type="caution">
    <text evidence="1">The sequence shown here is derived from an EMBL/GenBank/DDBJ whole genome shotgun (WGS) entry which is preliminary data.</text>
</comment>
<dbReference type="PANTHER" id="PTHR39369">
    <property type="entry name" value="LIN-24 (TWENTY-FOUR) LIKE"/>
    <property type="match status" value="1"/>
</dbReference>